<dbReference type="EMBL" id="JAMKPW020000013">
    <property type="protein sequence ID" value="KAK8211566.1"/>
    <property type="molecule type" value="Genomic_DNA"/>
</dbReference>
<reference evidence="1" key="1">
    <citation type="submission" date="2024-02" db="EMBL/GenBank/DDBJ databases">
        <title>Metagenome Assembled Genome of Zalaria obscura JY119.</title>
        <authorList>
            <person name="Vighnesh L."/>
            <person name="Jagadeeshwari U."/>
            <person name="Venkata Ramana C."/>
            <person name="Sasikala C."/>
        </authorList>
    </citation>
    <scope>NUCLEOTIDE SEQUENCE</scope>
    <source>
        <strain evidence="1">JY119</strain>
    </source>
</reference>
<comment type="caution">
    <text evidence="1">The sequence shown here is derived from an EMBL/GenBank/DDBJ whole genome shotgun (WGS) entry which is preliminary data.</text>
</comment>
<accession>A0ACC3SFE3</accession>
<evidence type="ECO:0000313" key="2">
    <source>
        <dbReference type="Proteomes" id="UP001320706"/>
    </source>
</evidence>
<name>A0ACC3SFE3_9PEZI</name>
<keyword evidence="2" id="KW-1185">Reference proteome</keyword>
<proteinExistence type="predicted"/>
<organism evidence="1 2">
    <name type="scientific">Zalaria obscura</name>
    <dbReference type="NCBI Taxonomy" id="2024903"/>
    <lineage>
        <taxon>Eukaryota</taxon>
        <taxon>Fungi</taxon>
        <taxon>Dikarya</taxon>
        <taxon>Ascomycota</taxon>
        <taxon>Pezizomycotina</taxon>
        <taxon>Dothideomycetes</taxon>
        <taxon>Dothideomycetidae</taxon>
        <taxon>Dothideales</taxon>
        <taxon>Zalariaceae</taxon>
        <taxon>Zalaria</taxon>
    </lineage>
</organism>
<protein>
    <submittedName>
        <fullName evidence="1">Uncharacterized protein</fullName>
    </submittedName>
</protein>
<gene>
    <name evidence="1" type="ORF">M8818_003221</name>
</gene>
<sequence length="555" mass="60755">MSLAQPVSVPGRNPSPGPSGLYLSSNNPFRNRAVSPSGLPASFGDSNNSSNYNNYNNGRPMSRNPFLDPPSNTSNTMNTATSTSPQKSAIDGLADDLFKEMSILDKPITNGGTLPTPGNAPVRYGTLPPNSQSRRRNNSDEQDLRRNGAAPRGPPRSRPAQGGLNIFDSPPKERRPRRNSDTSVLDKDKAEDERRRRERRKEREARRERDGKPSSKPTKKPQGLDLIDKLDVTGIYGQGLFHHDGPFDACNPHRNRKRDQRAPMQAFPTNSANMAIGGAGPVNKNIDLDRFHGRQEDAFTDYATSGTHEAQPMDPALHRPGAKTARQLSFNPTDRVEQVHGEESYGLGTSTFLEGAPASRSAVHRRESEQDQLPALNGPSIGGAGGLARKKSLAMRIRGLSNQRRNFSGESGSAVRSPDARYGGPVSPDALPQGPQSAGGYMRTRQTSGTERNPFFVTSDPDPYEDAYEKKGARIQIAEQERPGGSRTRQASNPRAMGLTRSVTMDSAPTERERERERERQRGSGEEMRSGGGGGFLNRMKSLKGGRRARPERRE</sequence>
<dbReference type="Proteomes" id="UP001320706">
    <property type="component" value="Unassembled WGS sequence"/>
</dbReference>
<evidence type="ECO:0000313" key="1">
    <source>
        <dbReference type="EMBL" id="KAK8211566.1"/>
    </source>
</evidence>